<dbReference type="AlphaFoldDB" id="A0AAD4ZA27"/>
<keyword evidence="1" id="KW-1133">Transmembrane helix</keyword>
<dbReference type="Proteomes" id="UP001054821">
    <property type="component" value="Chromosome 3"/>
</dbReference>
<keyword evidence="2" id="KW-0732">Signal</keyword>
<evidence type="ECO:0000313" key="4">
    <source>
        <dbReference type="Proteomes" id="UP001054821"/>
    </source>
</evidence>
<dbReference type="EMBL" id="JAJFAZ020000003">
    <property type="protein sequence ID" value="KAI5338181.1"/>
    <property type="molecule type" value="Genomic_DNA"/>
</dbReference>
<keyword evidence="1" id="KW-0472">Membrane</keyword>
<gene>
    <name evidence="3" type="ORF">L3X38_017452</name>
</gene>
<proteinExistence type="predicted"/>
<comment type="caution">
    <text evidence="3">The sequence shown here is derived from an EMBL/GenBank/DDBJ whole genome shotgun (WGS) entry which is preliminary data.</text>
</comment>
<accession>A0AAD4ZA27</accession>
<protein>
    <recommendedName>
        <fullName evidence="5">Secreted peptide</fullName>
    </recommendedName>
</protein>
<evidence type="ECO:0000256" key="1">
    <source>
        <dbReference type="SAM" id="Phobius"/>
    </source>
</evidence>
<evidence type="ECO:0000256" key="2">
    <source>
        <dbReference type="SAM" id="SignalP"/>
    </source>
</evidence>
<feature type="chain" id="PRO_5042258234" description="Secreted peptide" evidence="2">
    <location>
        <begin position="21"/>
        <end position="103"/>
    </location>
</feature>
<feature type="signal peptide" evidence="2">
    <location>
        <begin position="1"/>
        <end position="20"/>
    </location>
</feature>
<reference evidence="3 4" key="1">
    <citation type="journal article" date="2022" name="G3 (Bethesda)">
        <title>Whole-genome sequence and methylome profiling of the almond [Prunus dulcis (Mill.) D.A. Webb] cultivar 'Nonpareil'.</title>
        <authorList>
            <person name="D'Amico-Willman K.M."/>
            <person name="Ouma W.Z."/>
            <person name="Meulia T."/>
            <person name="Sideli G.M."/>
            <person name="Gradziel T.M."/>
            <person name="Fresnedo-Ramirez J."/>
        </authorList>
    </citation>
    <scope>NUCLEOTIDE SEQUENCE [LARGE SCALE GENOMIC DNA]</scope>
    <source>
        <strain evidence="3">Clone GOH B32 T37-40</strain>
    </source>
</reference>
<keyword evidence="4" id="KW-1185">Reference proteome</keyword>
<feature type="transmembrane region" description="Helical" evidence="1">
    <location>
        <begin position="81"/>
        <end position="100"/>
    </location>
</feature>
<organism evidence="3 4">
    <name type="scientific">Prunus dulcis</name>
    <name type="common">Almond</name>
    <name type="synonym">Amygdalus dulcis</name>
    <dbReference type="NCBI Taxonomy" id="3755"/>
    <lineage>
        <taxon>Eukaryota</taxon>
        <taxon>Viridiplantae</taxon>
        <taxon>Streptophyta</taxon>
        <taxon>Embryophyta</taxon>
        <taxon>Tracheophyta</taxon>
        <taxon>Spermatophyta</taxon>
        <taxon>Magnoliopsida</taxon>
        <taxon>eudicotyledons</taxon>
        <taxon>Gunneridae</taxon>
        <taxon>Pentapetalae</taxon>
        <taxon>rosids</taxon>
        <taxon>fabids</taxon>
        <taxon>Rosales</taxon>
        <taxon>Rosaceae</taxon>
        <taxon>Amygdaloideae</taxon>
        <taxon>Amygdaleae</taxon>
        <taxon>Prunus</taxon>
    </lineage>
</organism>
<name>A0AAD4ZA27_PRUDU</name>
<sequence>MLVTFTIWATLIDFLVGSQGSTFSAVLSRRRVGGLCLRGISCSLTTRFGSSGEGSGPLIFTILIVRVVGLTFLSTKLFLNIFLRAHFLTVLIVRVVRFTFMGA</sequence>
<evidence type="ECO:0008006" key="5">
    <source>
        <dbReference type="Google" id="ProtNLM"/>
    </source>
</evidence>
<evidence type="ECO:0000313" key="3">
    <source>
        <dbReference type="EMBL" id="KAI5338181.1"/>
    </source>
</evidence>
<feature type="transmembrane region" description="Helical" evidence="1">
    <location>
        <begin position="54"/>
        <end position="74"/>
    </location>
</feature>
<keyword evidence="1" id="KW-0812">Transmembrane</keyword>